<reference evidence="1 2" key="1">
    <citation type="submission" date="2021-01" db="EMBL/GenBank/DDBJ databases">
        <title>Entomomonas sp. F2A isolated from a house cricket (Acheta domesticus).</title>
        <authorList>
            <person name="Spergser J."/>
            <person name="Busse H.-J."/>
        </authorList>
    </citation>
    <scope>NUCLEOTIDE SEQUENCE [LARGE SCALE GENOMIC DNA]</scope>
    <source>
        <strain evidence="1 2">F2A</strain>
    </source>
</reference>
<evidence type="ECO:0008006" key="3">
    <source>
        <dbReference type="Google" id="ProtNLM"/>
    </source>
</evidence>
<dbReference type="PROSITE" id="PS51257">
    <property type="entry name" value="PROKAR_LIPOPROTEIN"/>
    <property type="match status" value="1"/>
</dbReference>
<dbReference type="RefSeq" id="WP_201090538.1">
    <property type="nucleotide sequence ID" value="NZ_CP067393.1"/>
</dbReference>
<proteinExistence type="predicted"/>
<evidence type="ECO:0000313" key="1">
    <source>
        <dbReference type="EMBL" id="QQP84641.1"/>
    </source>
</evidence>
<dbReference type="Proteomes" id="UP000595278">
    <property type="component" value="Chromosome"/>
</dbReference>
<keyword evidence="2" id="KW-1185">Reference proteome</keyword>
<gene>
    <name evidence="1" type="ORF">JHT90_09490</name>
</gene>
<evidence type="ECO:0000313" key="2">
    <source>
        <dbReference type="Proteomes" id="UP000595278"/>
    </source>
</evidence>
<name>A0A974ND98_9GAMM</name>
<protein>
    <recommendedName>
        <fullName evidence="3">Lipoprotein</fullName>
    </recommendedName>
</protein>
<dbReference type="KEGG" id="eaz:JHT90_09490"/>
<dbReference type="EMBL" id="CP067393">
    <property type="protein sequence ID" value="QQP84641.1"/>
    <property type="molecule type" value="Genomic_DNA"/>
</dbReference>
<organism evidence="1 2">
    <name type="scientific">Entomomonas asaccharolytica</name>
    <dbReference type="NCBI Taxonomy" id="2785331"/>
    <lineage>
        <taxon>Bacteria</taxon>
        <taxon>Pseudomonadati</taxon>
        <taxon>Pseudomonadota</taxon>
        <taxon>Gammaproteobacteria</taxon>
        <taxon>Pseudomonadales</taxon>
        <taxon>Pseudomonadaceae</taxon>
        <taxon>Entomomonas</taxon>
    </lineage>
</organism>
<accession>A0A974ND98</accession>
<sequence>MKKLSRIFAVCFLLVGCISKVTITPDKLPEAKLEQPYYAKIEIKGGSGPVSAGGLSYSITPIDSGIELDVCDPEDKTFFTYNCFIVKGIPKILHNITLTIKGDMVGTMYMGSSEFDKTYVIKVKDAD</sequence>
<dbReference type="AlphaFoldDB" id="A0A974ND98"/>